<keyword evidence="2" id="KW-1185">Reference proteome</keyword>
<dbReference type="EMBL" id="MU268765">
    <property type="protein sequence ID" value="KAH7903781.1"/>
    <property type="molecule type" value="Genomic_DNA"/>
</dbReference>
<name>A0ACB7ZS83_9AGAM</name>
<accession>A0ACB7ZS83</accession>
<reference evidence="1" key="1">
    <citation type="journal article" date="2021" name="New Phytol.">
        <title>Evolutionary innovations through gain and loss of genes in the ectomycorrhizal Boletales.</title>
        <authorList>
            <person name="Wu G."/>
            <person name="Miyauchi S."/>
            <person name="Morin E."/>
            <person name="Kuo A."/>
            <person name="Drula E."/>
            <person name="Varga T."/>
            <person name="Kohler A."/>
            <person name="Feng B."/>
            <person name="Cao Y."/>
            <person name="Lipzen A."/>
            <person name="Daum C."/>
            <person name="Hundley H."/>
            <person name="Pangilinan J."/>
            <person name="Johnson J."/>
            <person name="Barry K."/>
            <person name="LaButti K."/>
            <person name="Ng V."/>
            <person name="Ahrendt S."/>
            <person name="Min B."/>
            <person name="Choi I.G."/>
            <person name="Park H."/>
            <person name="Plett J.M."/>
            <person name="Magnuson J."/>
            <person name="Spatafora J.W."/>
            <person name="Nagy L.G."/>
            <person name="Henrissat B."/>
            <person name="Grigoriev I.V."/>
            <person name="Yang Z.L."/>
            <person name="Xu J."/>
            <person name="Martin F.M."/>
        </authorList>
    </citation>
    <scope>NUCLEOTIDE SEQUENCE</scope>
    <source>
        <strain evidence="1">ATCC 28755</strain>
    </source>
</reference>
<proteinExistence type="predicted"/>
<dbReference type="Proteomes" id="UP000790377">
    <property type="component" value="Unassembled WGS sequence"/>
</dbReference>
<comment type="caution">
    <text evidence="1">The sequence shown here is derived from an EMBL/GenBank/DDBJ whole genome shotgun (WGS) entry which is preliminary data.</text>
</comment>
<evidence type="ECO:0000313" key="2">
    <source>
        <dbReference type="Proteomes" id="UP000790377"/>
    </source>
</evidence>
<sequence length="270" mass="29250">MDRPGGIRTSNSLVPPYRRVSPSDVDSSSTLKSKSKSSVPFTSTCMFYVHILLEFTIRVHHTTRRSLIYRTQRHTHLMPCVSVDMQESALGSARCGRADAPKIFAGCIFPACLPSKQENDQRERHEGEAQCSSTVPDSCCLSPYAILVSDIPLGLSSAGPRGQGTDTGLHCDGTLCPIVPPCSLLTHLYVSIINHLLASVQIFSQPSLSESYLPTTSTFPKSRSSALDLRTGTYIAATSNRPRKPRGDGPQSSTRQALARVPSLVAAHPK</sequence>
<gene>
    <name evidence="1" type="ORF">BJ138DRAFT_79858</name>
</gene>
<organism evidence="1 2">
    <name type="scientific">Hygrophoropsis aurantiaca</name>
    <dbReference type="NCBI Taxonomy" id="72124"/>
    <lineage>
        <taxon>Eukaryota</taxon>
        <taxon>Fungi</taxon>
        <taxon>Dikarya</taxon>
        <taxon>Basidiomycota</taxon>
        <taxon>Agaricomycotina</taxon>
        <taxon>Agaricomycetes</taxon>
        <taxon>Agaricomycetidae</taxon>
        <taxon>Boletales</taxon>
        <taxon>Coniophorineae</taxon>
        <taxon>Hygrophoropsidaceae</taxon>
        <taxon>Hygrophoropsis</taxon>
    </lineage>
</organism>
<protein>
    <submittedName>
        <fullName evidence="1">Uncharacterized protein</fullName>
    </submittedName>
</protein>
<evidence type="ECO:0000313" key="1">
    <source>
        <dbReference type="EMBL" id="KAH7903781.1"/>
    </source>
</evidence>